<evidence type="ECO:0000256" key="5">
    <source>
        <dbReference type="ARBA" id="ARBA00023124"/>
    </source>
</evidence>
<comment type="similarity">
    <text evidence="1 8">Belongs to the SOS response-associated peptidase family.</text>
</comment>
<proteinExistence type="inferred from homology"/>
<dbReference type="Gene3D" id="3.90.1680.10">
    <property type="entry name" value="SOS response associated peptidase-like"/>
    <property type="match status" value="1"/>
</dbReference>
<sequence length="225" mass="25841">MCGRFSFVTSPEKLRQQLGDIKTGENLKLSFNIAPTQHAYVLTNEEPDRLNYYRWGLIPHWAKDSSNASKLINARMEGIGAKPSFRVPVRKRRCLVIADSFYEWRTEGKQKTPFRILPKDDSLLVMAGIWDIWHDGDYAVKTFSIITAPPNAEIAPVHNRMPLVLPKAKDQQRWISDLSVEEVMNMLQPPPDGLLKKYQVSDRVNNVRNNTPDLHEKVGEQGRLF</sequence>
<evidence type="ECO:0000256" key="3">
    <source>
        <dbReference type="ARBA" id="ARBA00022763"/>
    </source>
</evidence>
<keyword evidence="6" id="KW-0238">DNA-binding</keyword>
<dbReference type="EC" id="3.4.-.-" evidence="8"/>
<keyword evidence="2 8" id="KW-0645">Protease</keyword>
<dbReference type="Pfam" id="PF02586">
    <property type="entry name" value="SRAP"/>
    <property type="match status" value="1"/>
</dbReference>
<dbReference type="GO" id="GO:0106300">
    <property type="term" value="P:protein-DNA covalent cross-linking repair"/>
    <property type="evidence" value="ECO:0007669"/>
    <property type="project" value="InterPro"/>
</dbReference>
<keyword evidence="7" id="KW-0456">Lyase</keyword>
<evidence type="ECO:0000256" key="8">
    <source>
        <dbReference type="RuleBase" id="RU364100"/>
    </source>
</evidence>
<evidence type="ECO:0000313" key="9">
    <source>
        <dbReference type="EMBL" id="KGE88670.1"/>
    </source>
</evidence>
<evidence type="ECO:0000256" key="4">
    <source>
        <dbReference type="ARBA" id="ARBA00022801"/>
    </source>
</evidence>
<accession>A0A098S986</accession>
<dbReference type="GO" id="GO:0008233">
    <property type="term" value="F:peptidase activity"/>
    <property type="evidence" value="ECO:0007669"/>
    <property type="project" value="UniProtKB-KW"/>
</dbReference>
<keyword evidence="5" id="KW-0190">Covalent protein-DNA linkage</keyword>
<dbReference type="GO" id="GO:0016829">
    <property type="term" value="F:lyase activity"/>
    <property type="evidence" value="ECO:0007669"/>
    <property type="project" value="UniProtKB-KW"/>
</dbReference>
<evidence type="ECO:0000256" key="7">
    <source>
        <dbReference type="ARBA" id="ARBA00023239"/>
    </source>
</evidence>
<evidence type="ECO:0000256" key="1">
    <source>
        <dbReference type="ARBA" id="ARBA00008136"/>
    </source>
</evidence>
<gene>
    <name evidence="9" type="ORF">IX84_08370</name>
</gene>
<name>A0A098S986_9BACT</name>
<comment type="caution">
    <text evidence="9">The sequence shown here is derived from an EMBL/GenBank/DDBJ whole genome shotgun (WGS) entry which is preliminary data.</text>
</comment>
<dbReference type="InterPro" id="IPR003738">
    <property type="entry name" value="SRAP"/>
</dbReference>
<organism evidence="9 10">
    <name type="scientific">Phaeodactylibacter xiamenensis</name>
    <dbReference type="NCBI Taxonomy" id="1524460"/>
    <lineage>
        <taxon>Bacteria</taxon>
        <taxon>Pseudomonadati</taxon>
        <taxon>Bacteroidota</taxon>
        <taxon>Saprospiria</taxon>
        <taxon>Saprospirales</taxon>
        <taxon>Haliscomenobacteraceae</taxon>
        <taxon>Phaeodactylibacter</taxon>
    </lineage>
</organism>
<reference evidence="9 10" key="1">
    <citation type="journal article" date="2014" name="Int. J. Syst. Evol. Microbiol.">
        <title>Phaeodactylibacter xiamenensis gen. nov., sp. nov., a member of the family Saprospiraceae isolated from the marine alga Phaeodactylum tricornutum.</title>
        <authorList>
            <person name="Chen Z.Jr."/>
            <person name="Lei X."/>
            <person name="Lai Q."/>
            <person name="Li Y."/>
            <person name="Zhang B."/>
            <person name="Zhang J."/>
            <person name="Zhang H."/>
            <person name="Yang L."/>
            <person name="Zheng W."/>
            <person name="Tian Y."/>
            <person name="Yu Z."/>
            <person name="Xu H.Jr."/>
            <person name="Zheng T."/>
        </authorList>
    </citation>
    <scope>NUCLEOTIDE SEQUENCE [LARGE SCALE GENOMIC DNA]</scope>
    <source>
        <strain evidence="9 10">KD52</strain>
    </source>
</reference>
<dbReference type="PANTHER" id="PTHR13604">
    <property type="entry name" value="DC12-RELATED"/>
    <property type="match status" value="1"/>
</dbReference>
<keyword evidence="4 8" id="KW-0378">Hydrolase</keyword>
<evidence type="ECO:0000256" key="2">
    <source>
        <dbReference type="ARBA" id="ARBA00022670"/>
    </source>
</evidence>
<dbReference type="AlphaFoldDB" id="A0A098S986"/>
<keyword evidence="3" id="KW-0227">DNA damage</keyword>
<dbReference type="SUPFAM" id="SSF143081">
    <property type="entry name" value="BB1717-like"/>
    <property type="match status" value="1"/>
</dbReference>
<dbReference type="Proteomes" id="UP000029736">
    <property type="component" value="Unassembled WGS sequence"/>
</dbReference>
<dbReference type="PANTHER" id="PTHR13604:SF0">
    <property type="entry name" value="ABASIC SITE PROCESSING PROTEIN HMCES"/>
    <property type="match status" value="1"/>
</dbReference>
<dbReference type="InterPro" id="IPR036590">
    <property type="entry name" value="SRAP-like"/>
</dbReference>
<dbReference type="GO" id="GO:0006508">
    <property type="term" value="P:proteolysis"/>
    <property type="evidence" value="ECO:0007669"/>
    <property type="project" value="UniProtKB-KW"/>
</dbReference>
<dbReference type="EMBL" id="JPOS01000018">
    <property type="protein sequence ID" value="KGE88670.1"/>
    <property type="molecule type" value="Genomic_DNA"/>
</dbReference>
<protein>
    <recommendedName>
        <fullName evidence="8">Abasic site processing protein</fullName>
        <ecNumber evidence="8">3.4.-.-</ecNumber>
    </recommendedName>
</protein>
<keyword evidence="10" id="KW-1185">Reference proteome</keyword>
<evidence type="ECO:0000256" key="6">
    <source>
        <dbReference type="ARBA" id="ARBA00023125"/>
    </source>
</evidence>
<dbReference type="OrthoDB" id="9782620at2"/>
<evidence type="ECO:0000313" key="10">
    <source>
        <dbReference type="Proteomes" id="UP000029736"/>
    </source>
</evidence>
<dbReference type="GO" id="GO:0003697">
    <property type="term" value="F:single-stranded DNA binding"/>
    <property type="evidence" value="ECO:0007669"/>
    <property type="project" value="InterPro"/>
</dbReference>
<dbReference type="RefSeq" id="WP_044218449.1">
    <property type="nucleotide sequence ID" value="NZ_JBKAGJ010000018.1"/>
</dbReference>